<evidence type="ECO:0000313" key="2">
    <source>
        <dbReference type="Proteomes" id="UP000237105"/>
    </source>
</evidence>
<accession>A0A2P5CC53</accession>
<gene>
    <name evidence="1" type="ORF">PanWU01x14_165010</name>
</gene>
<dbReference type="Proteomes" id="UP000237105">
    <property type="component" value="Unassembled WGS sequence"/>
</dbReference>
<reference evidence="2" key="1">
    <citation type="submission" date="2016-06" db="EMBL/GenBank/DDBJ databases">
        <title>Parallel loss of symbiosis genes in relatives of nitrogen-fixing non-legume Parasponia.</title>
        <authorList>
            <person name="Van Velzen R."/>
            <person name="Holmer R."/>
            <person name="Bu F."/>
            <person name="Rutten L."/>
            <person name="Van Zeijl A."/>
            <person name="Liu W."/>
            <person name="Santuari L."/>
            <person name="Cao Q."/>
            <person name="Sharma T."/>
            <person name="Shen D."/>
            <person name="Roswanjaya Y."/>
            <person name="Wardhani T."/>
            <person name="Kalhor M.S."/>
            <person name="Jansen J."/>
            <person name="Van den Hoogen J."/>
            <person name="Gungor B."/>
            <person name="Hartog M."/>
            <person name="Hontelez J."/>
            <person name="Verver J."/>
            <person name="Yang W.-C."/>
            <person name="Schijlen E."/>
            <person name="Repin R."/>
            <person name="Schilthuizen M."/>
            <person name="Schranz E."/>
            <person name="Heidstra R."/>
            <person name="Miyata K."/>
            <person name="Fedorova E."/>
            <person name="Kohlen W."/>
            <person name="Bisseling T."/>
            <person name="Smit S."/>
            <person name="Geurts R."/>
        </authorList>
    </citation>
    <scope>NUCLEOTIDE SEQUENCE [LARGE SCALE GENOMIC DNA]</scope>
    <source>
        <strain evidence="2">cv. WU1-14</strain>
    </source>
</reference>
<keyword evidence="2" id="KW-1185">Reference proteome</keyword>
<proteinExistence type="predicted"/>
<dbReference type="AlphaFoldDB" id="A0A2P5CC53"/>
<feature type="non-terminal residue" evidence="1">
    <location>
        <position position="1"/>
    </location>
</feature>
<sequence length="67" mass="7618">GLGKAFLATKEEDLWKLVVLAGLWALWLEMNHRIFEGVEEGVEVGEGQILGSYLATRFKGIQELYFF</sequence>
<dbReference type="EMBL" id="JXTB01000147">
    <property type="protein sequence ID" value="PON58611.1"/>
    <property type="molecule type" value="Genomic_DNA"/>
</dbReference>
<protein>
    <submittedName>
        <fullName evidence="1">Uncharacterized protein</fullName>
    </submittedName>
</protein>
<organism evidence="1 2">
    <name type="scientific">Parasponia andersonii</name>
    <name type="common">Sponia andersonii</name>
    <dbReference type="NCBI Taxonomy" id="3476"/>
    <lineage>
        <taxon>Eukaryota</taxon>
        <taxon>Viridiplantae</taxon>
        <taxon>Streptophyta</taxon>
        <taxon>Embryophyta</taxon>
        <taxon>Tracheophyta</taxon>
        <taxon>Spermatophyta</taxon>
        <taxon>Magnoliopsida</taxon>
        <taxon>eudicotyledons</taxon>
        <taxon>Gunneridae</taxon>
        <taxon>Pentapetalae</taxon>
        <taxon>rosids</taxon>
        <taxon>fabids</taxon>
        <taxon>Rosales</taxon>
        <taxon>Cannabaceae</taxon>
        <taxon>Parasponia</taxon>
    </lineage>
</organism>
<evidence type="ECO:0000313" key="1">
    <source>
        <dbReference type="EMBL" id="PON58611.1"/>
    </source>
</evidence>
<name>A0A2P5CC53_PARAD</name>
<comment type="caution">
    <text evidence="1">The sequence shown here is derived from an EMBL/GenBank/DDBJ whole genome shotgun (WGS) entry which is preliminary data.</text>
</comment>